<evidence type="ECO:0008006" key="3">
    <source>
        <dbReference type="Google" id="ProtNLM"/>
    </source>
</evidence>
<sequence>MIKYTGKGGFNNVYSALWIEGPRRIWPINVALKRLDYSQNISTSLGSILAHHHPKSN</sequence>
<dbReference type="Proteomes" id="UP000265703">
    <property type="component" value="Unassembled WGS sequence"/>
</dbReference>
<comment type="caution">
    <text evidence="1">The sequence shown here is derived from an EMBL/GenBank/DDBJ whole genome shotgun (WGS) entry which is preliminary data.</text>
</comment>
<reference evidence="1 2" key="1">
    <citation type="submission" date="2018-06" db="EMBL/GenBank/DDBJ databases">
        <title>Comparative genomics reveals the genomic features of Rhizophagus irregularis, R. cerebriforme, R. diaphanum and Gigaspora rosea, and their symbiotic lifestyle signature.</title>
        <authorList>
            <person name="Morin E."/>
            <person name="San Clemente H."/>
            <person name="Chen E.C.H."/>
            <person name="De La Providencia I."/>
            <person name="Hainaut M."/>
            <person name="Kuo A."/>
            <person name="Kohler A."/>
            <person name="Murat C."/>
            <person name="Tang N."/>
            <person name="Roy S."/>
            <person name="Loubradou J."/>
            <person name="Henrissat B."/>
            <person name="Grigoriev I.V."/>
            <person name="Corradi N."/>
            <person name="Roux C."/>
            <person name="Martin F.M."/>
        </authorList>
    </citation>
    <scope>NUCLEOTIDE SEQUENCE [LARGE SCALE GENOMIC DNA]</scope>
    <source>
        <strain evidence="1 2">DAOM 227022</strain>
    </source>
</reference>
<gene>
    <name evidence="1" type="ORF">C1645_824940</name>
</gene>
<dbReference type="EMBL" id="QKYT01000222">
    <property type="protein sequence ID" value="RIA89370.1"/>
    <property type="molecule type" value="Genomic_DNA"/>
</dbReference>
<keyword evidence="2" id="KW-1185">Reference proteome</keyword>
<proteinExistence type="predicted"/>
<accession>A0A397ST86</accession>
<evidence type="ECO:0000313" key="1">
    <source>
        <dbReference type="EMBL" id="RIA89370.1"/>
    </source>
</evidence>
<organism evidence="1 2">
    <name type="scientific">Glomus cerebriforme</name>
    <dbReference type="NCBI Taxonomy" id="658196"/>
    <lineage>
        <taxon>Eukaryota</taxon>
        <taxon>Fungi</taxon>
        <taxon>Fungi incertae sedis</taxon>
        <taxon>Mucoromycota</taxon>
        <taxon>Glomeromycotina</taxon>
        <taxon>Glomeromycetes</taxon>
        <taxon>Glomerales</taxon>
        <taxon>Glomeraceae</taxon>
        <taxon>Glomus</taxon>
    </lineage>
</organism>
<protein>
    <recommendedName>
        <fullName evidence="3">Protein kinase domain-containing protein</fullName>
    </recommendedName>
</protein>
<evidence type="ECO:0000313" key="2">
    <source>
        <dbReference type="Proteomes" id="UP000265703"/>
    </source>
</evidence>
<name>A0A397ST86_9GLOM</name>
<dbReference type="AlphaFoldDB" id="A0A397ST86"/>